<name>A0ABQ1LKA5_9BACT</name>
<keyword evidence="3" id="KW-1185">Reference proteome</keyword>
<evidence type="ECO:0000256" key="1">
    <source>
        <dbReference type="SAM" id="SignalP"/>
    </source>
</evidence>
<gene>
    <name evidence="2" type="ORF">GCM10010993_00120</name>
</gene>
<dbReference type="EMBL" id="BMFD01000001">
    <property type="protein sequence ID" value="GGC25041.1"/>
    <property type="molecule type" value="Genomic_DNA"/>
</dbReference>
<feature type="signal peptide" evidence="1">
    <location>
        <begin position="1"/>
        <end position="20"/>
    </location>
</feature>
<evidence type="ECO:0000313" key="3">
    <source>
        <dbReference type="Proteomes" id="UP000635885"/>
    </source>
</evidence>
<keyword evidence="1" id="KW-0732">Signal</keyword>
<dbReference type="InterPro" id="IPR011990">
    <property type="entry name" value="TPR-like_helical_dom_sf"/>
</dbReference>
<dbReference type="RefSeq" id="WP_188438336.1">
    <property type="nucleotide sequence ID" value="NZ_BMFD01000001.1"/>
</dbReference>
<accession>A0ABQ1LKA5</accession>
<dbReference type="Gene3D" id="1.25.40.10">
    <property type="entry name" value="Tetratricopeptide repeat domain"/>
    <property type="match status" value="1"/>
</dbReference>
<evidence type="ECO:0000313" key="2">
    <source>
        <dbReference type="EMBL" id="GGC25041.1"/>
    </source>
</evidence>
<proteinExistence type="predicted"/>
<feature type="chain" id="PRO_5045196832" evidence="1">
    <location>
        <begin position="21"/>
        <end position="216"/>
    </location>
</feature>
<comment type="caution">
    <text evidence="2">The sequence shown here is derived from an EMBL/GenBank/DDBJ whole genome shotgun (WGS) entry which is preliminary data.</text>
</comment>
<organism evidence="2 3">
    <name type="scientific">Belliella aquatica</name>
    <dbReference type="NCBI Taxonomy" id="1323734"/>
    <lineage>
        <taxon>Bacteria</taxon>
        <taxon>Pseudomonadati</taxon>
        <taxon>Bacteroidota</taxon>
        <taxon>Cytophagia</taxon>
        <taxon>Cytophagales</taxon>
        <taxon>Cyclobacteriaceae</taxon>
        <taxon>Belliella</taxon>
    </lineage>
</organism>
<reference evidence="3" key="1">
    <citation type="journal article" date="2019" name="Int. J. Syst. Evol. Microbiol.">
        <title>The Global Catalogue of Microorganisms (GCM) 10K type strain sequencing project: providing services to taxonomists for standard genome sequencing and annotation.</title>
        <authorList>
            <consortium name="The Broad Institute Genomics Platform"/>
            <consortium name="The Broad Institute Genome Sequencing Center for Infectious Disease"/>
            <person name="Wu L."/>
            <person name="Ma J."/>
        </authorList>
    </citation>
    <scope>NUCLEOTIDE SEQUENCE [LARGE SCALE GENOMIC DNA]</scope>
    <source>
        <strain evidence="3">CGMCC 1.12479</strain>
    </source>
</reference>
<protein>
    <submittedName>
        <fullName evidence="2">Uncharacterized protein</fullName>
    </submittedName>
</protein>
<dbReference type="Proteomes" id="UP000635885">
    <property type="component" value="Unassembled WGS sequence"/>
</dbReference>
<sequence length="216" mass="23520">MKKINSIIAILFLSISISFANEEYQAAMLKEIQVMNQAGPASDLQKSANSFARIAQMNPEEWLPHYYAGLALANASFRSQEGAAEKDVLLEEAKKHVAKAAAISSNNSEIVALDGYITMAELAIDPASRGQYLSPLAMQKFGKAVDLNRKNPRAIMMLGQMELGMAEFFGTGPAKGCGLITASLELFEKEAESKNPNEILPSWGKEMAEQIKTNCN</sequence>